<evidence type="ECO:0000256" key="1">
    <source>
        <dbReference type="SAM" id="MobiDB-lite"/>
    </source>
</evidence>
<sequence>MSAFTLIALLSLLPSVIQALRCHQIASANLSNPPETQATDCIAGSLACTKLVDYTMKTFSKQCQQFNCTSRERRCHDNRENTPVNVDKQKGVKRSAWGFLTSTANYHFAEGATVEHSRESERSSVDSESIKGSDSVLAN</sequence>
<evidence type="ECO:0000256" key="2">
    <source>
        <dbReference type="SAM" id="SignalP"/>
    </source>
</evidence>
<accession>A0A3P8EAM3</accession>
<feature type="region of interest" description="Disordered" evidence="1">
    <location>
        <begin position="113"/>
        <end position="139"/>
    </location>
</feature>
<dbReference type="EMBL" id="UZAH01038096">
    <property type="protein sequence ID" value="VDP52000.1"/>
    <property type="molecule type" value="Genomic_DNA"/>
</dbReference>
<dbReference type="WBParaSite" id="HPBE_0002554701-mRNA-1">
    <property type="protein sequence ID" value="HPBE_0002554701-mRNA-1"/>
    <property type="gene ID" value="HPBE_0002554701"/>
</dbReference>
<accession>A0A183GS77</accession>
<gene>
    <name evidence="3" type="ORF">HPBE_LOCUS25546</name>
</gene>
<dbReference type="OrthoDB" id="5842553at2759"/>
<reference evidence="3 4" key="1">
    <citation type="submission" date="2018-11" db="EMBL/GenBank/DDBJ databases">
        <authorList>
            <consortium name="Pathogen Informatics"/>
        </authorList>
    </citation>
    <scope>NUCLEOTIDE SEQUENCE [LARGE SCALE GENOMIC DNA]</scope>
</reference>
<dbReference type="Proteomes" id="UP000050761">
    <property type="component" value="Unassembled WGS sequence"/>
</dbReference>
<dbReference type="AlphaFoldDB" id="A0A183GS77"/>
<organism evidence="4 5">
    <name type="scientific">Heligmosomoides polygyrus</name>
    <name type="common">Parasitic roundworm</name>
    <dbReference type="NCBI Taxonomy" id="6339"/>
    <lineage>
        <taxon>Eukaryota</taxon>
        <taxon>Metazoa</taxon>
        <taxon>Ecdysozoa</taxon>
        <taxon>Nematoda</taxon>
        <taxon>Chromadorea</taxon>
        <taxon>Rhabditida</taxon>
        <taxon>Rhabditina</taxon>
        <taxon>Rhabditomorpha</taxon>
        <taxon>Strongyloidea</taxon>
        <taxon>Heligmosomidae</taxon>
        <taxon>Heligmosomoides</taxon>
    </lineage>
</organism>
<evidence type="ECO:0000313" key="5">
    <source>
        <dbReference type="WBParaSite" id="HPBE_0002554701-mRNA-1"/>
    </source>
</evidence>
<feature type="chain" id="PRO_5044552258" evidence="2">
    <location>
        <begin position="20"/>
        <end position="139"/>
    </location>
</feature>
<feature type="signal peptide" evidence="2">
    <location>
        <begin position="1"/>
        <end position="19"/>
    </location>
</feature>
<name>A0A183GS77_HELPZ</name>
<feature type="compositionally biased region" description="Basic and acidic residues" evidence="1">
    <location>
        <begin position="113"/>
        <end position="131"/>
    </location>
</feature>
<protein>
    <submittedName>
        <fullName evidence="5">GDNF domain-containing protein</fullName>
    </submittedName>
</protein>
<evidence type="ECO:0000313" key="4">
    <source>
        <dbReference type="Proteomes" id="UP000050761"/>
    </source>
</evidence>
<keyword evidence="2" id="KW-0732">Signal</keyword>
<keyword evidence="4" id="KW-1185">Reference proteome</keyword>
<reference evidence="5" key="2">
    <citation type="submission" date="2019-09" db="UniProtKB">
        <authorList>
            <consortium name="WormBaseParasite"/>
        </authorList>
    </citation>
    <scope>IDENTIFICATION</scope>
</reference>
<evidence type="ECO:0000313" key="3">
    <source>
        <dbReference type="EMBL" id="VDP52000.1"/>
    </source>
</evidence>
<proteinExistence type="predicted"/>